<feature type="domain" description="Nuclear pore protein Nup188 C-terminal" evidence="11">
    <location>
        <begin position="1455"/>
        <end position="1819"/>
    </location>
</feature>
<protein>
    <recommendedName>
        <fullName evidence="9">Nucleoporin NUP188</fullName>
    </recommendedName>
</protein>
<dbReference type="PANTHER" id="PTHR31431">
    <property type="entry name" value="NUCLEOPORIN NUP188 HOMOLOG"/>
    <property type="match status" value="1"/>
</dbReference>
<evidence type="ECO:0000256" key="2">
    <source>
        <dbReference type="ARBA" id="ARBA00022448"/>
    </source>
</evidence>
<dbReference type="GO" id="GO:0044611">
    <property type="term" value="C:nuclear pore inner ring"/>
    <property type="evidence" value="ECO:0007669"/>
    <property type="project" value="TreeGrafter"/>
</dbReference>
<evidence type="ECO:0000256" key="3">
    <source>
        <dbReference type="ARBA" id="ARBA00022816"/>
    </source>
</evidence>
<dbReference type="Gene3D" id="1.25.10.70">
    <property type="match status" value="1"/>
</dbReference>
<feature type="domain" description="Nucleoporin Nup188 N-terminal subdomain III" evidence="12">
    <location>
        <begin position="707"/>
        <end position="1151"/>
    </location>
</feature>
<dbReference type="Proteomes" id="UP000182658">
    <property type="component" value="Unassembled WGS sequence"/>
</dbReference>
<dbReference type="STRING" id="1408157.A0A1J7J2M7"/>
<accession>A0A1J7J2M7</accession>
<dbReference type="PANTHER" id="PTHR31431:SF1">
    <property type="entry name" value="NUCLEOPORIN NUP188"/>
    <property type="match status" value="1"/>
</dbReference>
<dbReference type="InParanoid" id="A0A1J7J2M7"/>
<dbReference type="FunCoup" id="A0A1J7J2M7">
    <property type="interactions" value="126"/>
</dbReference>
<dbReference type="InterPro" id="IPR041634">
    <property type="entry name" value="Nup188_C"/>
</dbReference>
<evidence type="ECO:0000256" key="4">
    <source>
        <dbReference type="ARBA" id="ARBA00022927"/>
    </source>
</evidence>
<feature type="domain" description="Nucleoporin Nup188 N-terminal" evidence="10">
    <location>
        <begin position="277"/>
        <end position="431"/>
    </location>
</feature>
<evidence type="ECO:0000259" key="11">
    <source>
        <dbReference type="Pfam" id="PF18378"/>
    </source>
</evidence>
<evidence type="ECO:0000256" key="6">
    <source>
        <dbReference type="ARBA" id="ARBA00023132"/>
    </source>
</evidence>
<dbReference type="OrthoDB" id="102511at2759"/>
<gene>
    <name evidence="13" type="ORF">CONLIGDRAFT_568955</name>
</gene>
<dbReference type="GO" id="GO:0006405">
    <property type="term" value="P:RNA export from nucleus"/>
    <property type="evidence" value="ECO:0007669"/>
    <property type="project" value="TreeGrafter"/>
</dbReference>
<organism evidence="13 14">
    <name type="scientific">Coniochaeta ligniaria NRRL 30616</name>
    <dbReference type="NCBI Taxonomy" id="1408157"/>
    <lineage>
        <taxon>Eukaryota</taxon>
        <taxon>Fungi</taxon>
        <taxon>Dikarya</taxon>
        <taxon>Ascomycota</taxon>
        <taxon>Pezizomycotina</taxon>
        <taxon>Sordariomycetes</taxon>
        <taxon>Sordariomycetidae</taxon>
        <taxon>Coniochaetales</taxon>
        <taxon>Coniochaetaceae</taxon>
        <taxon>Coniochaeta</taxon>
    </lineage>
</organism>
<evidence type="ECO:0000256" key="9">
    <source>
        <dbReference type="ARBA" id="ARBA00040174"/>
    </source>
</evidence>
<comment type="subcellular location">
    <subcellularLocation>
        <location evidence="1">Nucleus</location>
        <location evidence="1">Nuclear pore complex</location>
    </subcellularLocation>
</comment>
<dbReference type="Pfam" id="PF10487">
    <property type="entry name" value="Nup188_N"/>
    <property type="match status" value="1"/>
</dbReference>
<dbReference type="Pfam" id="PF21093">
    <property type="entry name" value="Nup188_N-subdom_III"/>
    <property type="match status" value="1"/>
</dbReference>
<reference evidence="13 14" key="1">
    <citation type="submission" date="2016-10" db="EMBL/GenBank/DDBJ databases">
        <title>Draft genome sequence of Coniochaeta ligniaria NRRL30616, a lignocellulolytic fungus for bioabatement of inhibitors in plant biomass hydrolysates.</title>
        <authorList>
            <consortium name="DOE Joint Genome Institute"/>
            <person name="Jimenez D.J."/>
            <person name="Hector R.E."/>
            <person name="Riley R."/>
            <person name="Sun H."/>
            <person name="Grigoriev I.V."/>
            <person name="Van Elsas J.D."/>
            <person name="Nichols N.N."/>
        </authorList>
    </citation>
    <scope>NUCLEOTIDE SEQUENCE [LARGE SCALE GENOMIC DNA]</scope>
    <source>
        <strain evidence="13 14">NRRL 30616</strain>
    </source>
</reference>
<sequence length="1824" mass="200417">MQASSDRTYFPPLEECLTGESILISWNQIASALTDSSPDCINSPAVSAFLRDAHVHQLLKQPSFVFRHPSPSSKTAFETKTAAINATPTPTDKYDIKIIKEDALWLSKNANISEVDALRIVVVEHLSRSDSHLTGPLSAQDVLNVQEAAGVSSSQASSIFGPIDVSAAPDAETIWSDFEKEESRRARLIDTLLLEQRSFVAAADAFFAFILHPSPSFAGPETKALRGDIIKAAFGSQDGELVGLDSSGLIVPAYIGILSRYLGNWETLSEKVDEKYVSNDLAIAALATGLAEATHAMSVVFQILDQYSNTFTTPDIVYAWFQFIDDTRFLSMVNETDDTVAELILPLRSLVCAITLTVLNTDRAVSFLDQEVELEDGEESYLRSPDILSVIHSTVMAAANFGIIVATPVMFAWSIILQRMSAGYQERAERRDLLQNQRAQDGFELEDVRPSGARRNSAGSIVSIEKSPYDIFLINSQLDRDFQGVELLAQAATNKGLVYDVIMDIANCAGSAEQAAFSSTVGSKIRMVLVQLLKTSFPYVGYRAEPVTALLSLLSGQQSYWGISNKTSIAPEQQVAALALKDSDLLNTYITESLNRYPYEFLPFTSYCKALAICLCADDRSDLLLNFLLKTPTMTIAFGDDWNDYELAQEEENSNTIRLVEDLPLFAPASSRRRRSPTEQPFCIPAGTFGRFVTDNGKIALLEHEHSTLALLGKRLEVNLTPEMYHTSLGLLQPEEVAESINLLATVLRATVLRSEELGSGQATEAGLSILQEASKALPRTKDIISIISDTLDNYVQADLMSSDGAEISIMSACLKFLHAALPLAPGRVWSYMARCDLLYSESRSGRLSALTGALEMLSERFELLQSSVNLFDGLVKSAMSSVVHRKAGLKSAGRQQTEESSWIGTSDKILGRVCLSIAQTSVDILENSATWRFSPEIHRSIIVRDVITVMADLVTFAFSMGTPEKPGGLTSFLSPAAKFIVEGFLTSPSSGSLRFQPLLSTLLVALQIPRTFLYPQRSEVISQRLAKALSFGSTLLRVADYLDEPSVALQTQLFKVSSLVARLYAARDSFRLPALSLLGVLVESAGKGSSEPPSLLGYLGPQVSRSFINILSRLDKPYDRPSTVSGIWKFFSSIMRNRQQWMANCLLTGKTPREALQGDGKISKISPDSVLHVALEKLKSISALPSEETLVILDFFTSAQNYWPWTIFAMQKDNSFLEDLRRYVHDLKSPSVVGKTDPKEAGFQARIAAYIAETFAMQLYHLRQMAREEIFARDVVNDLDYFLRDGVQISGYNKSLHVNFAKNFKARYSGCSLDDFKTTTLVRRDLGSRYYYALEYADAMLSFDGGWIGPRQNGFRHEMETANLNLSLVDAQIALFHAWEYLLLELSVCLLPKKNQKVAKQMLQVAEKCLDSNQTSQAPEAIFARISQSRANLCLTLLQRLADRALLPKDISQLLVAVAATITSVENPYSEEQVQYFRTLLKILYVVLRGSTHSGNSDPGVGAKPDGHDASVAITQLVLNILDRIVAQGFRTLVTLVHESDTSTAPEDIALITAILQACLSIPGMDQCQTQILNIMASHDVFHVATSLFSWADKLADKGDPVYGELSLLFLLELSALPAVAEQLACDGLLSHITSASLAGFMRRPTVSPFSDNAGTARCYGIWAKGILPLLLNILGALGATIAPEVAFVLKQFPNLVRSAVERFEAPGISRTATRETPHFVTLLAVAEIHSLSLLTRVLAALRANNGRDIPDVPFEAGALLENVEFWLSSRKVLRERLMPLSPREAEWRATKASEGSGCENKLEEKVVMQLAGVRDVLGEGVE</sequence>
<comment type="similarity">
    <text evidence="8">Belongs to the Nup188 family.</text>
</comment>
<dbReference type="GO" id="GO:0017056">
    <property type="term" value="F:structural constituent of nuclear pore"/>
    <property type="evidence" value="ECO:0007669"/>
    <property type="project" value="InterPro"/>
</dbReference>
<evidence type="ECO:0000259" key="10">
    <source>
        <dbReference type="Pfam" id="PF10487"/>
    </source>
</evidence>
<dbReference type="InterPro" id="IPR048883">
    <property type="entry name" value="Nup188_N-subdom_III"/>
</dbReference>
<evidence type="ECO:0000256" key="5">
    <source>
        <dbReference type="ARBA" id="ARBA00023010"/>
    </source>
</evidence>
<proteinExistence type="inferred from homology"/>
<name>A0A1J7J2M7_9PEZI</name>
<evidence type="ECO:0000256" key="1">
    <source>
        <dbReference type="ARBA" id="ARBA00004567"/>
    </source>
</evidence>
<evidence type="ECO:0000256" key="7">
    <source>
        <dbReference type="ARBA" id="ARBA00023242"/>
    </source>
</evidence>
<keyword evidence="4" id="KW-0653">Protein transport</keyword>
<evidence type="ECO:0000313" key="14">
    <source>
        <dbReference type="Proteomes" id="UP000182658"/>
    </source>
</evidence>
<evidence type="ECO:0000259" key="12">
    <source>
        <dbReference type="Pfam" id="PF21093"/>
    </source>
</evidence>
<dbReference type="Pfam" id="PF18378">
    <property type="entry name" value="Nup188_C"/>
    <property type="match status" value="1"/>
</dbReference>
<dbReference type="InterPro" id="IPR044840">
    <property type="entry name" value="Nup188"/>
</dbReference>
<evidence type="ECO:0000256" key="8">
    <source>
        <dbReference type="ARBA" id="ARBA00038387"/>
    </source>
</evidence>
<keyword evidence="3" id="KW-0509">mRNA transport</keyword>
<dbReference type="GO" id="GO:0006606">
    <property type="term" value="P:protein import into nucleus"/>
    <property type="evidence" value="ECO:0007669"/>
    <property type="project" value="TreeGrafter"/>
</dbReference>
<dbReference type="Pfam" id="PF21094">
    <property type="entry name" value="Nup188_SH3-like"/>
    <property type="match status" value="1"/>
</dbReference>
<keyword evidence="5" id="KW-0811">Translocation</keyword>
<keyword evidence="14" id="KW-1185">Reference proteome</keyword>
<dbReference type="InterPro" id="IPR018864">
    <property type="entry name" value="Nucleoporin_Nup188_N"/>
</dbReference>
<dbReference type="GO" id="GO:0051028">
    <property type="term" value="P:mRNA transport"/>
    <property type="evidence" value="ECO:0007669"/>
    <property type="project" value="UniProtKB-KW"/>
</dbReference>
<keyword evidence="7" id="KW-0539">Nucleus</keyword>
<keyword evidence="2" id="KW-0813">Transport</keyword>
<dbReference type="EMBL" id="KV875094">
    <property type="protein sequence ID" value="OIW34022.1"/>
    <property type="molecule type" value="Genomic_DNA"/>
</dbReference>
<keyword evidence="6" id="KW-0906">Nuclear pore complex</keyword>
<evidence type="ECO:0000313" key="13">
    <source>
        <dbReference type="EMBL" id="OIW34022.1"/>
    </source>
</evidence>